<comment type="caution">
    <text evidence="4">The sequence shown here is derived from an EMBL/GenBank/DDBJ whole genome shotgun (WGS) entry which is preliminary data.</text>
</comment>
<feature type="compositionally biased region" description="Polar residues" evidence="1">
    <location>
        <begin position="184"/>
        <end position="193"/>
    </location>
</feature>
<evidence type="ECO:0000259" key="3">
    <source>
        <dbReference type="PROSITE" id="PS51724"/>
    </source>
</evidence>
<dbReference type="OrthoDB" id="6189127at2"/>
<accession>A0A1B8H285</accession>
<dbReference type="Gene3D" id="3.30.70.1070">
    <property type="entry name" value="Sporulation related repeat"/>
    <property type="match status" value="1"/>
</dbReference>
<reference evidence="5" key="1">
    <citation type="submission" date="2016-06" db="EMBL/GenBank/DDBJ databases">
        <authorList>
            <person name="Butler K."/>
        </authorList>
    </citation>
    <scope>NUCLEOTIDE SEQUENCE [LARGE SCALE GENOMIC DNA]</scope>
    <source>
        <strain evidence="5">GCSL-Mp20</strain>
    </source>
</reference>
<gene>
    <name evidence="4" type="ORF">AYY18_11085</name>
</gene>
<protein>
    <recommendedName>
        <fullName evidence="3">SPOR domain-containing protein</fullName>
    </recommendedName>
</protein>
<dbReference type="InterPro" id="IPR007730">
    <property type="entry name" value="SPOR-like_dom"/>
</dbReference>
<dbReference type="InterPro" id="IPR036680">
    <property type="entry name" value="SPOR-like_sf"/>
</dbReference>
<dbReference type="SUPFAM" id="SSF110997">
    <property type="entry name" value="Sporulation related repeat"/>
    <property type="match status" value="1"/>
</dbReference>
<keyword evidence="2" id="KW-0472">Membrane</keyword>
<evidence type="ECO:0000313" key="4">
    <source>
        <dbReference type="EMBL" id="OBU03194.1"/>
    </source>
</evidence>
<dbReference type="Proteomes" id="UP000092377">
    <property type="component" value="Unassembled WGS sequence"/>
</dbReference>
<dbReference type="Pfam" id="PF05036">
    <property type="entry name" value="SPOR"/>
    <property type="match status" value="1"/>
</dbReference>
<feature type="transmembrane region" description="Helical" evidence="2">
    <location>
        <begin position="56"/>
        <end position="76"/>
    </location>
</feature>
<proteinExistence type="predicted"/>
<sequence>MDGFKPEKQEPQIFSEPDDEVIRPDASDRPDRPERRTTRPRPQQSRPKFAVSRQQMMIGVAVVVLVLLIIAISSALKSPSEPETPQQSQSGERQINLGSYNNSDSNTNDGGATTLQPSQPVTTQAGQNGVNLPAINNLPTQAQPSQTTGTGQRVDIPGDINDALNQGTTQSGINNVAQQNMNNLPPVTNTQPSVPAEPKKPVQVKPQPVKTTTAQPVKPREASKPVTAAPAKSSAAIAKAPAGSYTLQLSGASRADTLKAFAQKHSLSNYQVYETSRNGKSWFVLVYGNFPTVGDAKREVERLPAEIQGKKPWVRKMQDVHQDMKK</sequence>
<keyword evidence="5" id="KW-1185">Reference proteome</keyword>
<feature type="compositionally biased region" description="Polar residues" evidence="1">
    <location>
        <begin position="137"/>
        <end position="151"/>
    </location>
</feature>
<feature type="compositionally biased region" description="Polar residues" evidence="1">
    <location>
        <begin position="81"/>
        <end position="130"/>
    </location>
</feature>
<keyword evidence="2" id="KW-1133">Transmembrane helix</keyword>
<dbReference type="RefSeq" id="WP_067405904.1">
    <property type="nucleotide sequence ID" value="NZ_LZEY01000059.1"/>
</dbReference>
<evidence type="ECO:0000313" key="5">
    <source>
        <dbReference type="Proteomes" id="UP000092377"/>
    </source>
</evidence>
<feature type="compositionally biased region" description="Low complexity" evidence="1">
    <location>
        <begin position="201"/>
        <end position="213"/>
    </location>
</feature>
<name>A0A1B8H285_9GAMM</name>
<feature type="region of interest" description="Disordered" evidence="1">
    <location>
        <begin position="184"/>
        <end position="229"/>
    </location>
</feature>
<feature type="domain" description="SPOR" evidence="3">
    <location>
        <begin position="239"/>
        <end position="316"/>
    </location>
</feature>
<dbReference type="EMBL" id="LZEY01000059">
    <property type="protein sequence ID" value="OBU03194.1"/>
    <property type="molecule type" value="Genomic_DNA"/>
</dbReference>
<dbReference type="AlphaFoldDB" id="A0A1B8H285"/>
<evidence type="ECO:0000256" key="1">
    <source>
        <dbReference type="SAM" id="MobiDB-lite"/>
    </source>
</evidence>
<dbReference type="PROSITE" id="PS51724">
    <property type="entry name" value="SPOR"/>
    <property type="match status" value="1"/>
</dbReference>
<organism evidence="4 5">
    <name type="scientific">Morganella psychrotolerans</name>
    <dbReference type="NCBI Taxonomy" id="368603"/>
    <lineage>
        <taxon>Bacteria</taxon>
        <taxon>Pseudomonadati</taxon>
        <taxon>Pseudomonadota</taxon>
        <taxon>Gammaproteobacteria</taxon>
        <taxon>Enterobacterales</taxon>
        <taxon>Morganellaceae</taxon>
        <taxon>Morganella</taxon>
    </lineage>
</organism>
<feature type="compositionally biased region" description="Basic and acidic residues" evidence="1">
    <location>
        <begin position="1"/>
        <end position="10"/>
    </location>
</feature>
<evidence type="ECO:0000256" key="2">
    <source>
        <dbReference type="SAM" id="Phobius"/>
    </source>
</evidence>
<keyword evidence="2" id="KW-0812">Transmembrane</keyword>
<feature type="region of interest" description="Disordered" evidence="1">
    <location>
        <begin position="76"/>
        <end position="159"/>
    </location>
</feature>
<feature type="compositionally biased region" description="Basic and acidic residues" evidence="1">
    <location>
        <begin position="20"/>
        <end position="37"/>
    </location>
</feature>
<feature type="region of interest" description="Disordered" evidence="1">
    <location>
        <begin position="1"/>
        <end position="50"/>
    </location>
</feature>
<dbReference type="GO" id="GO:0042834">
    <property type="term" value="F:peptidoglycan binding"/>
    <property type="evidence" value="ECO:0007669"/>
    <property type="project" value="InterPro"/>
</dbReference>